<gene>
    <name evidence="10" type="ORF">JI739_09705</name>
</gene>
<dbReference type="GO" id="GO:0009055">
    <property type="term" value="F:electron transfer activity"/>
    <property type="evidence" value="ECO:0007669"/>
    <property type="project" value="TreeGrafter"/>
</dbReference>
<dbReference type="Pfam" id="PF00384">
    <property type="entry name" value="Molybdopterin"/>
    <property type="match status" value="1"/>
</dbReference>
<dbReference type="GO" id="GO:0030313">
    <property type="term" value="C:cell envelope"/>
    <property type="evidence" value="ECO:0007669"/>
    <property type="project" value="UniProtKB-SubCell"/>
</dbReference>
<evidence type="ECO:0000256" key="7">
    <source>
        <dbReference type="SAM" id="MobiDB-lite"/>
    </source>
</evidence>
<evidence type="ECO:0000313" key="10">
    <source>
        <dbReference type="EMBL" id="MBL0420617.1"/>
    </source>
</evidence>
<evidence type="ECO:0000256" key="3">
    <source>
        <dbReference type="ARBA" id="ARBA00010312"/>
    </source>
</evidence>
<evidence type="ECO:0000256" key="4">
    <source>
        <dbReference type="ARBA" id="ARBA00022485"/>
    </source>
</evidence>
<evidence type="ECO:0000313" key="11">
    <source>
        <dbReference type="Proteomes" id="UP000613011"/>
    </source>
</evidence>
<dbReference type="InterPro" id="IPR006657">
    <property type="entry name" value="MoPterin_dinucl-bd_dom"/>
</dbReference>
<dbReference type="SUPFAM" id="SSF50692">
    <property type="entry name" value="ADC-like"/>
    <property type="match status" value="1"/>
</dbReference>
<feature type="region of interest" description="Disordered" evidence="7">
    <location>
        <begin position="147"/>
        <end position="182"/>
    </location>
</feature>
<dbReference type="GO" id="GO:0030151">
    <property type="term" value="F:molybdenum ion binding"/>
    <property type="evidence" value="ECO:0007669"/>
    <property type="project" value="TreeGrafter"/>
</dbReference>
<dbReference type="InterPro" id="IPR009010">
    <property type="entry name" value="Asp_de-COase-like_dom_sf"/>
</dbReference>
<comment type="caution">
    <text evidence="10">The sequence shown here is derived from an EMBL/GenBank/DDBJ whole genome shotgun (WGS) entry which is preliminary data.</text>
</comment>
<keyword evidence="4" id="KW-0411">Iron-sulfur</keyword>
<accession>A0A936ZIT0</accession>
<evidence type="ECO:0000256" key="2">
    <source>
        <dbReference type="ARBA" id="ARBA00004196"/>
    </source>
</evidence>
<dbReference type="PANTHER" id="PTHR43598">
    <property type="entry name" value="TUNGSTEN-CONTAINING FORMYLMETHANOFURAN DEHYDROGENASE 2 SUBUNIT B"/>
    <property type="match status" value="1"/>
</dbReference>
<dbReference type="Gene3D" id="2.40.40.20">
    <property type="match status" value="1"/>
</dbReference>
<reference evidence="10" key="1">
    <citation type="submission" date="2021-01" db="EMBL/GenBank/DDBJ databases">
        <title>Ramlibacter sp. strain AW1 16S ribosomal RNA gene Genome sequencing and assembly.</title>
        <authorList>
            <person name="Kang M."/>
        </authorList>
    </citation>
    <scope>NUCLEOTIDE SEQUENCE</scope>
    <source>
        <strain evidence="10">AW1</strain>
    </source>
</reference>
<keyword evidence="5" id="KW-0479">Metal-binding</keyword>
<dbReference type="PANTHER" id="PTHR43598:SF1">
    <property type="entry name" value="FORMATE DEHYDROGENASE-O MAJOR SUBUNIT"/>
    <property type="match status" value="1"/>
</dbReference>
<evidence type="ECO:0000259" key="9">
    <source>
        <dbReference type="Pfam" id="PF01568"/>
    </source>
</evidence>
<feature type="domain" description="Molybdopterin dinucleotide-binding" evidence="9">
    <location>
        <begin position="760"/>
        <end position="833"/>
    </location>
</feature>
<dbReference type="Gene3D" id="3.40.50.740">
    <property type="match status" value="1"/>
</dbReference>
<dbReference type="GO" id="GO:0043546">
    <property type="term" value="F:molybdopterin cofactor binding"/>
    <property type="evidence" value="ECO:0007669"/>
    <property type="project" value="InterPro"/>
</dbReference>
<dbReference type="Gene3D" id="3.40.228.10">
    <property type="entry name" value="Dimethylsulfoxide Reductase, domain 2"/>
    <property type="match status" value="2"/>
</dbReference>
<dbReference type="CDD" id="cd02792">
    <property type="entry name" value="MopB_CT_Formate-Dh-Na-like"/>
    <property type="match status" value="1"/>
</dbReference>
<dbReference type="GO" id="GO:0016491">
    <property type="term" value="F:oxidoreductase activity"/>
    <property type="evidence" value="ECO:0007669"/>
    <property type="project" value="UniProtKB-KW"/>
</dbReference>
<dbReference type="GO" id="GO:0009061">
    <property type="term" value="P:anaerobic respiration"/>
    <property type="evidence" value="ECO:0007669"/>
    <property type="project" value="TreeGrafter"/>
</dbReference>
<dbReference type="Pfam" id="PF01568">
    <property type="entry name" value="Molydop_binding"/>
    <property type="match status" value="1"/>
</dbReference>
<keyword evidence="4" id="KW-0408">Iron</keyword>
<feature type="compositionally biased region" description="Low complexity" evidence="7">
    <location>
        <begin position="672"/>
        <end position="683"/>
    </location>
</feature>
<dbReference type="AlphaFoldDB" id="A0A936ZIT0"/>
<comment type="cofactor">
    <cofactor evidence="1">
        <name>[4Fe-4S] cluster</name>
        <dbReference type="ChEBI" id="CHEBI:49883"/>
    </cofactor>
</comment>
<keyword evidence="4" id="KW-0004">4Fe-4S</keyword>
<feature type="region of interest" description="Disordered" evidence="7">
    <location>
        <begin position="663"/>
        <end position="683"/>
    </location>
</feature>
<protein>
    <submittedName>
        <fullName evidence="10">Molybdopterin-dependent oxidoreductase</fullName>
    </submittedName>
</protein>
<evidence type="ECO:0000256" key="5">
    <source>
        <dbReference type="ARBA" id="ARBA00022723"/>
    </source>
</evidence>
<dbReference type="Proteomes" id="UP000613011">
    <property type="component" value="Unassembled WGS sequence"/>
</dbReference>
<organism evidence="10 11">
    <name type="scientific">Ramlibacter aurantiacus</name>
    <dbReference type="NCBI Taxonomy" id="2801330"/>
    <lineage>
        <taxon>Bacteria</taxon>
        <taxon>Pseudomonadati</taxon>
        <taxon>Pseudomonadota</taxon>
        <taxon>Betaproteobacteria</taxon>
        <taxon>Burkholderiales</taxon>
        <taxon>Comamonadaceae</taxon>
        <taxon>Ramlibacter</taxon>
    </lineage>
</organism>
<keyword evidence="6" id="KW-0560">Oxidoreductase</keyword>
<dbReference type="InterPro" id="IPR006656">
    <property type="entry name" value="Mopterin_OxRdtase"/>
</dbReference>
<proteinExistence type="inferred from homology"/>
<evidence type="ECO:0000259" key="8">
    <source>
        <dbReference type="Pfam" id="PF00384"/>
    </source>
</evidence>
<dbReference type="SUPFAM" id="SSF53706">
    <property type="entry name" value="Formate dehydrogenase/DMSO reductase, domains 1-3"/>
    <property type="match status" value="2"/>
</dbReference>
<keyword evidence="11" id="KW-1185">Reference proteome</keyword>
<dbReference type="GO" id="GO:0051539">
    <property type="term" value="F:4 iron, 4 sulfur cluster binding"/>
    <property type="evidence" value="ECO:0007669"/>
    <property type="project" value="UniProtKB-KW"/>
</dbReference>
<evidence type="ECO:0000256" key="1">
    <source>
        <dbReference type="ARBA" id="ARBA00001966"/>
    </source>
</evidence>
<evidence type="ECO:0000256" key="6">
    <source>
        <dbReference type="ARBA" id="ARBA00023002"/>
    </source>
</evidence>
<comment type="subcellular location">
    <subcellularLocation>
        <location evidence="2">Cell envelope</location>
    </subcellularLocation>
</comment>
<sequence>MYPRSMEDSDCVLVMGSNMAENHPVAFRWPMKAKVEHGAKLIHVDPRFTRTSAMADIYAPLRAGSDIAFLGGLVNFVLNSPRWNQDPFFRTFVATYTNAATLITRDFRDTEALEGVFSGLMAYTGDAKEWPFNGFVGEYESSSWRYDRPGGASGGAAPDRQRGGPRESAREDGGGPEEPRSLKAESLAAKGPPYDDMVQALVPPPALRDETLADPRCVLQVVRRHFARYTPEMVEQVTGCPRDTFVRVAQTLLDNSGAERTTSIAYAVAWTQHTYGVQIISCAALLQLLLGNVGRPGAGIVALRGHASIQGSTDIPTLYHSIHGYMSHPSALEPHATLGDWLAKETKPTGYWANTPKFMVSYLKSMYGAAATRENDFGYAWHPKIIGDHSHMPMFVAMNEGRVKGMFCIGQNPATSLNAKLERSGLRKLEWLVVKDNWLHETAMFWKTAPEVRAGEIATADIATEVFFFPSAQVAEYDGSFTNTQRMLQWHYKAAEPPGDCRSDMYFTYELGKRLKKLYADSKLPRDEGFQHLVWAYESDDPRARQRGEPSSEKILKEINGYFSADPGRHLSGPEDLADDGSTSCASWIYCGVFPSPGENRSANREADKPGVPGAQLGWGFAWPSNRRILYNRASADPQGRPWSERKKYVWWDEAQGKWVGLDVPDFPTDKPPTAKAKPGATGMDALSGTDAFILKPDGVGWLYVPEGLVDGPLPTHYEPAESAVRNPLYKQQSSPVLKYWKVDGNPLAEVADPRFPHVITTYRLTEHYLSGAMSRWNPWLTELQPELFVELSPELAREKGIGNLDRVRITSPRATVHAKALVTRRMRPLTIAGRTVHQVGLPFHWGWEGLSTGDAANEMSALVGDPNVTIHEGKAFVCNIQKA</sequence>
<name>A0A936ZIT0_9BURK</name>
<feature type="domain" description="Molybdopterin oxidoreductase" evidence="8">
    <location>
        <begin position="5"/>
        <end position="443"/>
    </location>
</feature>
<dbReference type="EMBL" id="JAEQNA010000002">
    <property type="protein sequence ID" value="MBL0420617.1"/>
    <property type="molecule type" value="Genomic_DNA"/>
</dbReference>
<comment type="similarity">
    <text evidence="3">Belongs to the prokaryotic molybdopterin-containing oxidoreductase family.</text>
</comment>
<feature type="compositionally biased region" description="Basic and acidic residues" evidence="7">
    <location>
        <begin position="159"/>
        <end position="182"/>
    </location>
</feature>